<evidence type="ECO:0000256" key="2">
    <source>
        <dbReference type="ARBA" id="ARBA00022630"/>
    </source>
</evidence>
<dbReference type="SUPFAM" id="SSF55103">
    <property type="entry name" value="FAD-linked oxidases, C-terminal domain"/>
    <property type="match status" value="1"/>
</dbReference>
<dbReference type="SUPFAM" id="SSF56176">
    <property type="entry name" value="FAD-binding/transporter-associated domain-like"/>
    <property type="match status" value="1"/>
</dbReference>
<evidence type="ECO:0000256" key="3">
    <source>
        <dbReference type="ARBA" id="ARBA00022827"/>
    </source>
</evidence>
<proteinExistence type="inferred from homology"/>
<keyword evidence="3" id="KW-0274">FAD</keyword>
<dbReference type="GO" id="GO:0071949">
    <property type="term" value="F:FAD binding"/>
    <property type="evidence" value="ECO:0007669"/>
    <property type="project" value="InterPro"/>
</dbReference>
<dbReference type="GO" id="GO:0008720">
    <property type="term" value="F:D-lactate dehydrogenase (NAD+) activity"/>
    <property type="evidence" value="ECO:0007669"/>
    <property type="project" value="TreeGrafter"/>
</dbReference>
<dbReference type="InterPro" id="IPR016169">
    <property type="entry name" value="FAD-bd_PCMH_sub2"/>
</dbReference>
<organism evidence="5">
    <name type="scientific">marine metagenome</name>
    <dbReference type="NCBI Taxonomy" id="408172"/>
    <lineage>
        <taxon>unclassified sequences</taxon>
        <taxon>metagenomes</taxon>
        <taxon>ecological metagenomes</taxon>
    </lineage>
</organism>
<feature type="domain" description="FAD-binding PCMH-type" evidence="4">
    <location>
        <begin position="38"/>
        <end position="225"/>
    </location>
</feature>
<dbReference type="GO" id="GO:1903457">
    <property type="term" value="P:lactate catabolic process"/>
    <property type="evidence" value="ECO:0007669"/>
    <property type="project" value="TreeGrafter"/>
</dbReference>
<name>A0A381NKJ4_9ZZZZ</name>
<dbReference type="InterPro" id="IPR006094">
    <property type="entry name" value="Oxid_FAD_bind_N"/>
</dbReference>
<dbReference type="InterPro" id="IPR016166">
    <property type="entry name" value="FAD-bd_PCMH"/>
</dbReference>
<evidence type="ECO:0000259" key="4">
    <source>
        <dbReference type="PROSITE" id="PS51387"/>
    </source>
</evidence>
<dbReference type="InterPro" id="IPR016167">
    <property type="entry name" value="FAD-bd_PCMH_sub1"/>
</dbReference>
<dbReference type="AlphaFoldDB" id="A0A381NKJ4"/>
<dbReference type="PANTHER" id="PTHR11748:SF111">
    <property type="entry name" value="D-LACTATE DEHYDROGENASE, MITOCHONDRIAL-RELATED"/>
    <property type="match status" value="1"/>
</dbReference>
<dbReference type="PANTHER" id="PTHR11748">
    <property type="entry name" value="D-LACTATE DEHYDROGENASE"/>
    <property type="match status" value="1"/>
</dbReference>
<dbReference type="EMBL" id="UINC01000425">
    <property type="protein sequence ID" value="SUZ55071.1"/>
    <property type="molecule type" value="Genomic_DNA"/>
</dbReference>
<dbReference type="InterPro" id="IPR036318">
    <property type="entry name" value="FAD-bd_PCMH-like_sf"/>
</dbReference>
<evidence type="ECO:0000256" key="1">
    <source>
        <dbReference type="ARBA" id="ARBA00008000"/>
    </source>
</evidence>
<evidence type="ECO:0000313" key="5">
    <source>
        <dbReference type="EMBL" id="SUZ55071.1"/>
    </source>
</evidence>
<sequence length="523" mass="57180">MSQSKKDLVSVLGAAIGKKYVLTDQESLEFYSMDVYRSIEVPIAILQPGSVEELQEVVRVATGLDIAVVARGGGASYTDGYLPTTSESVIIDTTRLNKIVEINEEDMYVIVESGVTWAEMYEALSAKNLRTPFWGPFSGLKATVGGSTSQNSLSMGTSAYGGSPESILCYDIVLPHGELLKTGSSAMKNSQPFFRHYGPDLTGLFSGDAGALGVKARITLRLIRHPSHTLTCSFGFKDYTSMSQGMAAAAREQSVSSNWGLDPQLQQGQLGSTTAKDAIQAAFAVLRTTRNPFEAIIQLGKMALAGKRFLTGFDYSAHFVVEGYSTAEVKSKLAQTRKAVGPHGTEIANTIPTVLGAMPFMELYPILGPQGERWVPMHGIVSFSKMQALHDSLTALYEENKEKMDALSLVPGAMFMSYSTHGFLYEPVLYWHDDRSLYHSKYLPQEYLDMLPTYQANPEGRALVAEIRAKIQEIFLDLGAVHFQVGKSYPYQKGRQTEAVQALKDLKKSLDPKNLMNPGALGL</sequence>
<comment type="similarity">
    <text evidence="1">Belongs to the FAD-binding oxidoreductase/transferase type 4 family.</text>
</comment>
<dbReference type="InterPro" id="IPR016164">
    <property type="entry name" value="FAD-linked_Oxase-like_C"/>
</dbReference>
<protein>
    <recommendedName>
        <fullName evidence="4">FAD-binding PCMH-type domain-containing protein</fullName>
    </recommendedName>
</protein>
<gene>
    <name evidence="5" type="ORF">METZ01_LOCUS7925</name>
</gene>
<keyword evidence="2" id="KW-0285">Flavoprotein</keyword>
<dbReference type="Gene3D" id="3.30.43.10">
    <property type="entry name" value="Uridine Diphospho-n-acetylenolpyruvylglucosamine Reductase, domain 2"/>
    <property type="match status" value="1"/>
</dbReference>
<accession>A0A381NKJ4</accession>
<dbReference type="Gene3D" id="3.30.465.10">
    <property type="match status" value="1"/>
</dbReference>
<dbReference type="PROSITE" id="PS51387">
    <property type="entry name" value="FAD_PCMH"/>
    <property type="match status" value="1"/>
</dbReference>
<dbReference type="Pfam" id="PF01565">
    <property type="entry name" value="FAD_binding_4"/>
    <property type="match status" value="1"/>
</dbReference>
<reference evidence="5" key="1">
    <citation type="submission" date="2018-05" db="EMBL/GenBank/DDBJ databases">
        <authorList>
            <person name="Lanie J.A."/>
            <person name="Ng W.-L."/>
            <person name="Kazmierczak K.M."/>
            <person name="Andrzejewski T.M."/>
            <person name="Davidsen T.M."/>
            <person name="Wayne K.J."/>
            <person name="Tettelin H."/>
            <person name="Glass J.I."/>
            <person name="Rusch D."/>
            <person name="Podicherti R."/>
            <person name="Tsui H.-C.T."/>
            <person name="Winkler M.E."/>
        </authorList>
    </citation>
    <scope>NUCLEOTIDE SEQUENCE</scope>
</reference>
<dbReference type="GO" id="GO:0004458">
    <property type="term" value="F:D-lactate dehydrogenase (cytochrome) activity"/>
    <property type="evidence" value="ECO:0007669"/>
    <property type="project" value="TreeGrafter"/>
</dbReference>